<dbReference type="PIRSF" id="PIRSF003097">
    <property type="entry name" value="FtsX"/>
    <property type="match status" value="1"/>
</dbReference>
<keyword evidence="4 10" id="KW-1003">Cell membrane</keyword>
<evidence type="ECO:0000256" key="4">
    <source>
        <dbReference type="ARBA" id="ARBA00022475"/>
    </source>
</evidence>
<feature type="transmembrane region" description="Helical" evidence="11">
    <location>
        <begin position="16"/>
        <end position="40"/>
    </location>
</feature>
<evidence type="ECO:0000256" key="1">
    <source>
        <dbReference type="ARBA" id="ARBA00004651"/>
    </source>
</evidence>
<evidence type="ECO:0000259" key="12">
    <source>
        <dbReference type="Pfam" id="PF02687"/>
    </source>
</evidence>
<evidence type="ECO:0000256" key="2">
    <source>
        <dbReference type="ARBA" id="ARBA00007379"/>
    </source>
</evidence>
<gene>
    <name evidence="14" type="ORF">US11_C0002G0050</name>
</gene>
<feature type="domain" description="FtsX extracellular" evidence="13">
    <location>
        <begin position="51"/>
        <end position="142"/>
    </location>
</feature>
<dbReference type="GO" id="GO:0051301">
    <property type="term" value="P:cell division"/>
    <property type="evidence" value="ECO:0007669"/>
    <property type="project" value="UniProtKB-KW"/>
</dbReference>
<evidence type="ECO:0000256" key="3">
    <source>
        <dbReference type="ARBA" id="ARBA00021907"/>
    </source>
</evidence>
<feature type="transmembrane region" description="Helical" evidence="11">
    <location>
        <begin position="215"/>
        <end position="236"/>
    </location>
</feature>
<feature type="domain" description="ABC3 transporter permease C-terminal" evidence="12">
    <location>
        <begin position="164"/>
        <end position="297"/>
    </location>
</feature>
<evidence type="ECO:0000256" key="5">
    <source>
        <dbReference type="ARBA" id="ARBA00022618"/>
    </source>
</evidence>
<protein>
    <recommendedName>
        <fullName evidence="3 10">Cell division protein FtsX</fullName>
    </recommendedName>
</protein>
<reference evidence="14 15" key="1">
    <citation type="journal article" date="2015" name="Nature">
        <title>rRNA introns, odd ribosomes, and small enigmatic genomes across a large radiation of phyla.</title>
        <authorList>
            <person name="Brown C.T."/>
            <person name="Hug L.A."/>
            <person name="Thomas B.C."/>
            <person name="Sharon I."/>
            <person name="Castelle C.J."/>
            <person name="Singh A."/>
            <person name="Wilkins M.J."/>
            <person name="Williams K.H."/>
            <person name="Banfield J.F."/>
        </authorList>
    </citation>
    <scope>NUCLEOTIDE SEQUENCE [LARGE SCALE GENOMIC DNA]</scope>
</reference>
<dbReference type="Proteomes" id="UP000034344">
    <property type="component" value="Unassembled WGS sequence"/>
</dbReference>
<keyword evidence="5 10" id="KW-0132">Cell division</keyword>
<evidence type="ECO:0000256" key="6">
    <source>
        <dbReference type="ARBA" id="ARBA00022692"/>
    </source>
</evidence>
<comment type="similarity">
    <text evidence="2 10">Belongs to the ABC-4 integral membrane protein family. FtsX subfamily.</text>
</comment>
<feature type="transmembrane region" description="Helical" evidence="11">
    <location>
        <begin position="164"/>
        <end position="188"/>
    </location>
</feature>
<evidence type="ECO:0000313" key="15">
    <source>
        <dbReference type="Proteomes" id="UP000034344"/>
    </source>
</evidence>
<evidence type="ECO:0000256" key="9">
    <source>
        <dbReference type="ARBA" id="ARBA00023306"/>
    </source>
</evidence>
<evidence type="ECO:0000256" key="8">
    <source>
        <dbReference type="ARBA" id="ARBA00023136"/>
    </source>
</evidence>
<dbReference type="AlphaFoldDB" id="A0A0G0HDH1"/>
<dbReference type="PANTHER" id="PTHR47755:SF1">
    <property type="entry name" value="CELL DIVISION PROTEIN FTSX"/>
    <property type="match status" value="1"/>
</dbReference>
<keyword evidence="9 10" id="KW-0131">Cell cycle</keyword>
<dbReference type="Pfam" id="PF18075">
    <property type="entry name" value="FtsX_ECD"/>
    <property type="match status" value="1"/>
</dbReference>
<evidence type="ECO:0000256" key="7">
    <source>
        <dbReference type="ARBA" id="ARBA00022989"/>
    </source>
</evidence>
<evidence type="ECO:0000313" key="14">
    <source>
        <dbReference type="EMBL" id="KKQ01991.1"/>
    </source>
</evidence>
<proteinExistence type="inferred from homology"/>
<dbReference type="InterPro" id="IPR004513">
    <property type="entry name" value="FtsX"/>
</dbReference>
<sequence length="298" mass="34118">MKEILISIRRAPYQTFAAFLVLFFTLFLSVVFFVSLSFLYGTLGYLETRPQVTVYFQTKIPEKDIFQIRNELISSDKVLSIKYVSKNEAYTIYKNLNKDNPLLLEMVSADILPPSLEIYAKKPLFLPEIAEYLKKQSNVDEVQFQKDIVDQLLTLTGILRKTTIVFFGFLLLMSIVVLTTTTLFKIALKKDEIELLQLIGASGWYIKKPFIMESIFLGFLASTTSFFIIMLVILYLNPFLTSYLKGIQSLTLNIMSFQISVWPLNIKFLAITYAVSSIFGIIIAMAGSFLATQKYLKH</sequence>
<organism evidence="14 15">
    <name type="scientific">Candidatus Roizmanbacteria bacterium GW2011_GWA2_36_23</name>
    <dbReference type="NCBI Taxonomy" id="1618480"/>
    <lineage>
        <taxon>Bacteria</taxon>
        <taxon>Candidatus Roizmaniibacteriota</taxon>
    </lineage>
</organism>
<dbReference type="Pfam" id="PF02687">
    <property type="entry name" value="FtsX"/>
    <property type="match status" value="1"/>
</dbReference>
<dbReference type="InterPro" id="IPR003838">
    <property type="entry name" value="ABC3_permease_C"/>
</dbReference>
<dbReference type="InterPro" id="IPR040690">
    <property type="entry name" value="FtsX_ECD"/>
</dbReference>
<evidence type="ECO:0000256" key="11">
    <source>
        <dbReference type="SAM" id="Phobius"/>
    </source>
</evidence>
<dbReference type="STRING" id="1618480.US11_C0002G0050"/>
<keyword evidence="6 11" id="KW-0812">Transmembrane</keyword>
<dbReference type="PANTHER" id="PTHR47755">
    <property type="entry name" value="CELL DIVISION PROTEIN FTSX"/>
    <property type="match status" value="1"/>
</dbReference>
<dbReference type="EMBL" id="LBRS01000002">
    <property type="protein sequence ID" value="KKQ01991.1"/>
    <property type="molecule type" value="Genomic_DNA"/>
</dbReference>
<dbReference type="Gene3D" id="3.30.70.3040">
    <property type="match status" value="1"/>
</dbReference>
<comment type="caution">
    <text evidence="14">The sequence shown here is derived from an EMBL/GenBank/DDBJ whole genome shotgun (WGS) entry which is preliminary data.</text>
</comment>
<accession>A0A0G0HDH1</accession>
<evidence type="ECO:0000259" key="13">
    <source>
        <dbReference type="Pfam" id="PF18075"/>
    </source>
</evidence>
<evidence type="ECO:0000256" key="10">
    <source>
        <dbReference type="PIRNR" id="PIRNR003097"/>
    </source>
</evidence>
<name>A0A0G0HDH1_9BACT</name>
<comment type="subcellular location">
    <subcellularLocation>
        <location evidence="1">Cell membrane</location>
        <topology evidence="1">Multi-pass membrane protein</topology>
    </subcellularLocation>
</comment>
<dbReference type="GO" id="GO:0005886">
    <property type="term" value="C:plasma membrane"/>
    <property type="evidence" value="ECO:0007669"/>
    <property type="project" value="UniProtKB-SubCell"/>
</dbReference>
<feature type="transmembrane region" description="Helical" evidence="11">
    <location>
        <begin position="270"/>
        <end position="291"/>
    </location>
</feature>
<keyword evidence="8 10" id="KW-0472">Membrane</keyword>
<keyword evidence="7 11" id="KW-1133">Transmembrane helix</keyword>